<feature type="transmembrane region" description="Helical" evidence="1">
    <location>
        <begin position="88"/>
        <end position="107"/>
    </location>
</feature>
<reference evidence="3" key="1">
    <citation type="submission" date="2020-12" db="UniProtKB">
        <authorList>
            <consortium name="WormBaseParasite"/>
        </authorList>
    </citation>
    <scope>IDENTIFICATION</scope>
    <source>
        <strain evidence="3">MHco3</strain>
    </source>
</reference>
<protein>
    <submittedName>
        <fullName evidence="3">Transmembrane protein</fullName>
    </submittedName>
</protein>
<evidence type="ECO:0000256" key="1">
    <source>
        <dbReference type="SAM" id="Phobius"/>
    </source>
</evidence>
<dbReference type="OMA" id="ISTCYGA"/>
<dbReference type="Proteomes" id="UP000025227">
    <property type="component" value="Unplaced"/>
</dbReference>
<keyword evidence="1" id="KW-0812">Transmembrane</keyword>
<feature type="transmembrane region" description="Helical" evidence="1">
    <location>
        <begin position="160"/>
        <end position="193"/>
    </location>
</feature>
<accession>A0A7I4Z301</accession>
<evidence type="ECO:0000313" key="3">
    <source>
        <dbReference type="WBParaSite" id="HCON_00165880-00001"/>
    </source>
</evidence>
<evidence type="ECO:0000313" key="2">
    <source>
        <dbReference type="Proteomes" id="UP000025227"/>
    </source>
</evidence>
<organism evidence="2 3">
    <name type="scientific">Haemonchus contortus</name>
    <name type="common">Barber pole worm</name>
    <dbReference type="NCBI Taxonomy" id="6289"/>
    <lineage>
        <taxon>Eukaryota</taxon>
        <taxon>Metazoa</taxon>
        <taxon>Ecdysozoa</taxon>
        <taxon>Nematoda</taxon>
        <taxon>Chromadorea</taxon>
        <taxon>Rhabditida</taxon>
        <taxon>Rhabditina</taxon>
        <taxon>Rhabditomorpha</taxon>
        <taxon>Strongyloidea</taxon>
        <taxon>Trichostrongylidae</taxon>
        <taxon>Haemonchus</taxon>
    </lineage>
</organism>
<keyword evidence="2" id="KW-1185">Reference proteome</keyword>
<keyword evidence="1" id="KW-1133">Transmembrane helix</keyword>
<feature type="transmembrane region" description="Helical" evidence="1">
    <location>
        <begin position="59"/>
        <end position="82"/>
    </location>
</feature>
<dbReference type="OrthoDB" id="5874973at2759"/>
<sequence length="221" mass="24542">KTQCQTLMSNTSAQCTLLREPDANNVESMPITREHLTLLSQNYENGSYAFCRGKIHVAFLTKIISIGVIPFYGLILTFMIYFGNATAIMFATIILGSVAITTVYGAFRGSKLCLVPFVFLQVVFFIYDLVLLGLLAIALLRTERNESLVYTVHVSDSVSSHIVLLVASIFLLCALPPIVWAAYVVYLDILFIAELDRGLEFMRELHENNSGEDAAPKLATF</sequence>
<keyword evidence="1" id="KW-0472">Membrane</keyword>
<dbReference type="WBParaSite" id="HCON_00165880-00001">
    <property type="protein sequence ID" value="HCON_00165880-00001"/>
    <property type="gene ID" value="HCON_00165880"/>
</dbReference>
<name>A0A7I4Z301_HAECO</name>
<feature type="transmembrane region" description="Helical" evidence="1">
    <location>
        <begin position="114"/>
        <end position="140"/>
    </location>
</feature>
<proteinExistence type="predicted"/>
<dbReference type="AlphaFoldDB" id="A0A7I4Z301"/>